<dbReference type="STRING" id="1123500.GCA_000420365_01312"/>
<proteinExistence type="predicted"/>
<dbReference type="AlphaFoldDB" id="A0A0R2G1D4"/>
<dbReference type="eggNOG" id="ENOG50318NI">
    <property type="taxonomic scope" value="Bacteria"/>
</dbReference>
<dbReference type="Proteomes" id="UP000051296">
    <property type="component" value="Unassembled WGS sequence"/>
</dbReference>
<dbReference type="EMBL" id="JQAX01000005">
    <property type="protein sequence ID" value="KRN30813.1"/>
    <property type="molecule type" value="Genomic_DNA"/>
</dbReference>
<evidence type="ECO:0000313" key="4">
    <source>
        <dbReference type="EMBL" id="KRN30813.1"/>
    </source>
</evidence>
<comment type="caution">
    <text evidence="4">The sequence shown here is derived from an EMBL/GenBank/DDBJ whole genome shotgun (WGS) entry which is preliminary data.</text>
</comment>
<organism evidence="4 5">
    <name type="scientific">Weissella halotolerans DSM 20190</name>
    <dbReference type="NCBI Taxonomy" id="1123500"/>
    <lineage>
        <taxon>Bacteria</taxon>
        <taxon>Bacillati</taxon>
        <taxon>Bacillota</taxon>
        <taxon>Bacilli</taxon>
        <taxon>Lactobacillales</taxon>
        <taxon>Lactobacillaceae</taxon>
        <taxon>Weissella</taxon>
    </lineage>
</organism>
<evidence type="ECO:0000256" key="1">
    <source>
        <dbReference type="SAM" id="MobiDB-lite"/>
    </source>
</evidence>
<dbReference type="InterPro" id="IPR027994">
    <property type="entry name" value="WxL_dom"/>
</dbReference>
<evidence type="ECO:0000259" key="3">
    <source>
        <dbReference type="Pfam" id="PF13731"/>
    </source>
</evidence>
<gene>
    <name evidence="4" type="ORF">IV68_GL001240</name>
</gene>
<protein>
    <recommendedName>
        <fullName evidence="3">WxL domain-containing protein</fullName>
    </recommendedName>
</protein>
<evidence type="ECO:0000256" key="2">
    <source>
        <dbReference type="SAM" id="SignalP"/>
    </source>
</evidence>
<keyword evidence="2" id="KW-0732">Signal</keyword>
<sequence>MEEFYIMRNVKLLSAAVLATTALGTALPVVANAADVANYNTTAGVTFTPNTDKVDPVSPDPDENGKPGTIDPNNPVVPVDPDDPNDKNPVDPDKGTQGPLSIDYVSDFNFGKQKISSKDMTYFAKAQKFVDDTKPHVLYAQVTDNRGTGQGWQLNVKQDAEFKTADGTNTLTGAQIAIKGMNTATQDGSAAGQVLAGAADTQLKVGANVLAMNAPVDAGQGTWVDRFGADTDLKNEADTNEDGGARDVDQAVTLSVPGKSNKIADQKYSTSLTWTLSDTPANPVA</sequence>
<evidence type="ECO:0000313" key="5">
    <source>
        <dbReference type="Proteomes" id="UP000051296"/>
    </source>
</evidence>
<reference evidence="4 5" key="1">
    <citation type="journal article" date="2015" name="Genome Announc.">
        <title>Expanding the biotechnology potential of lactobacilli through comparative genomics of 213 strains and associated genera.</title>
        <authorList>
            <person name="Sun Z."/>
            <person name="Harris H.M."/>
            <person name="McCann A."/>
            <person name="Guo C."/>
            <person name="Argimon S."/>
            <person name="Zhang W."/>
            <person name="Yang X."/>
            <person name="Jeffery I.B."/>
            <person name="Cooney J.C."/>
            <person name="Kagawa T.F."/>
            <person name="Liu W."/>
            <person name="Song Y."/>
            <person name="Salvetti E."/>
            <person name="Wrobel A."/>
            <person name="Rasinkangas P."/>
            <person name="Parkhill J."/>
            <person name="Rea M.C."/>
            <person name="O'Sullivan O."/>
            <person name="Ritari J."/>
            <person name="Douillard F.P."/>
            <person name="Paul Ross R."/>
            <person name="Yang R."/>
            <person name="Briner A.E."/>
            <person name="Felis G.E."/>
            <person name="de Vos W.M."/>
            <person name="Barrangou R."/>
            <person name="Klaenhammer T.R."/>
            <person name="Caufield P.W."/>
            <person name="Cui Y."/>
            <person name="Zhang H."/>
            <person name="O'Toole P.W."/>
        </authorList>
    </citation>
    <scope>NUCLEOTIDE SEQUENCE [LARGE SCALE GENOMIC DNA]</scope>
    <source>
        <strain evidence="4 5">DSM 20190</strain>
    </source>
</reference>
<feature type="compositionally biased region" description="Basic and acidic residues" evidence="1">
    <location>
        <begin position="84"/>
        <end position="94"/>
    </location>
</feature>
<dbReference type="PATRIC" id="fig|1123500.6.peg.1239"/>
<dbReference type="Pfam" id="PF13731">
    <property type="entry name" value="WxL"/>
    <property type="match status" value="1"/>
</dbReference>
<feature type="region of interest" description="Disordered" evidence="1">
    <location>
        <begin position="44"/>
        <end position="101"/>
    </location>
</feature>
<feature type="domain" description="WxL" evidence="3">
    <location>
        <begin position="35"/>
        <end position="280"/>
    </location>
</feature>
<keyword evidence="5" id="KW-1185">Reference proteome</keyword>
<name>A0A0R2G1D4_9LACO</name>
<dbReference type="InParanoid" id="A0A0R2G1D4"/>
<accession>A0A0R2G1D4</accession>
<feature type="chain" id="PRO_5006417199" description="WxL domain-containing protein" evidence="2">
    <location>
        <begin position="34"/>
        <end position="285"/>
    </location>
</feature>
<feature type="signal peptide" evidence="2">
    <location>
        <begin position="1"/>
        <end position="33"/>
    </location>
</feature>